<dbReference type="EMBL" id="RKMK01000050">
    <property type="protein sequence ID" value="RXG86150.1"/>
    <property type="molecule type" value="Genomic_DNA"/>
</dbReference>
<evidence type="ECO:0000313" key="1">
    <source>
        <dbReference type="EMBL" id="RXG86150.1"/>
    </source>
</evidence>
<comment type="caution">
    <text evidence="1">The sequence shown here is derived from an EMBL/GenBank/DDBJ whole genome shotgun (WGS) entry which is preliminary data.</text>
</comment>
<proteinExistence type="predicted"/>
<dbReference type="Proteomes" id="UP000290174">
    <property type="component" value="Unassembled WGS sequence"/>
</dbReference>
<name>A0A4Q0QBJ3_9BRAD</name>
<protein>
    <submittedName>
        <fullName evidence="1">Uncharacterized protein</fullName>
    </submittedName>
</protein>
<sequence length="346" mass="37697">MLIERAATALSQAKSAAEVLEACDMASVAYDAAKKAGRLAKAKQAHDELVSAARRAQGDALLIEAQAKQRLADEYDAAQECGDVARLGTNQKELGILEEKTRPATVGEIGLTHKQVHEARLVRDAEIAQPGIVQRVVDDAIAAGEEPTKANVRKAAVAVVSAAKPEVTTPIGHPVQRLSGKDLKRLFKDRPAFSEVQDMLRHVYFLAGCFDCAGYEDEIPENDRVTPGAFWEYISAIGENQQETREELQTAFDTLEAILAAAPTTSRAPRPKKLKAKRAVGGLSVIEQASAFHYELVHFIADYCTNVEAWRANNADLCDEAFHCIYNALETSSVRLGRMAQELDGR</sequence>
<accession>A0A4Q0QBJ3</accession>
<gene>
    <name evidence="1" type="ORF">EAS61_34070</name>
</gene>
<organism evidence="1 2">
    <name type="scientific">Bradyrhizobium zhanjiangense</name>
    <dbReference type="NCBI Taxonomy" id="1325107"/>
    <lineage>
        <taxon>Bacteria</taxon>
        <taxon>Pseudomonadati</taxon>
        <taxon>Pseudomonadota</taxon>
        <taxon>Alphaproteobacteria</taxon>
        <taxon>Hyphomicrobiales</taxon>
        <taxon>Nitrobacteraceae</taxon>
        <taxon>Bradyrhizobium</taxon>
    </lineage>
</organism>
<evidence type="ECO:0000313" key="2">
    <source>
        <dbReference type="Proteomes" id="UP000290174"/>
    </source>
</evidence>
<dbReference type="AlphaFoldDB" id="A0A4Q0QBJ3"/>
<reference evidence="1 2" key="1">
    <citation type="submission" date="2018-11" db="EMBL/GenBank/DDBJ databases">
        <title>Bradyrhizobium sp. nov., isolated from effective nodules of peanut in China.</title>
        <authorList>
            <person name="Li Y."/>
        </authorList>
    </citation>
    <scope>NUCLEOTIDE SEQUENCE [LARGE SCALE GENOMIC DNA]</scope>
    <source>
        <strain evidence="1 2">CCBAU 51770</strain>
    </source>
</reference>